<organism evidence="5 6">
    <name type="scientific">Anaerococcus vaginalis</name>
    <dbReference type="NCBI Taxonomy" id="33037"/>
    <lineage>
        <taxon>Bacteria</taxon>
        <taxon>Bacillati</taxon>
        <taxon>Bacillota</taxon>
        <taxon>Tissierellia</taxon>
        <taxon>Tissierellales</taxon>
        <taxon>Peptoniphilaceae</taxon>
        <taxon>Anaerococcus</taxon>
    </lineage>
</organism>
<dbReference type="Pfam" id="PF00455">
    <property type="entry name" value="DeoRC"/>
    <property type="match status" value="1"/>
</dbReference>
<reference evidence="5 6" key="1">
    <citation type="submission" date="2020-12" db="EMBL/GenBank/DDBJ databases">
        <title>FDA dAtabase for Regulatory Grade micrObial Sequences (FDA-ARGOS): Supporting development and validation of Infectious Disease Dx tests.</title>
        <authorList>
            <person name="Sproer C."/>
            <person name="Gronow S."/>
            <person name="Severitt S."/>
            <person name="Schroder I."/>
            <person name="Tallon L."/>
            <person name="Sadzewicz L."/>
            <person name="Zhao X."/>
            <person name="Boylan J."/>
            <person name="Ott S."/>
            <person name="Bowen H."/>
            <person name="Vavikolanu K."/>
            <person name="Mehta A."/>
            <person name="Aluvathingal J."/>
            <person name="Nadendla S."/>
            <person name="Lowell S."/>
            <person name="Myers T."/>
            <person name="Yan Y."/>
            <person name="Sichtig H."/>
        </authorList>
    </citation>
    <scope>NUCLEOTIDE SEQUENCE [LARGE SCALE GENOMIC DNA]</scope>
    <source>
        <strain evidence="5 6">FDAARGOS_988</strain>
    </source>
</reference>
<dbReference type="KEGG" id="avg:I6H45_08555"/>
<keyword evidence="1" id="KW-0805">Transcription regulation</keyword>
<dbReference type="PANTHER" id="PTHR30363:SF44">
    <property type="entry name" value="AGA OPERON TRANSCRIPTIONAL REPRESSOR-RELATED"/>
    <property type="match status" value="1"/>
</dbReference>
<name>A0A7T4K5E2_9FIRM</name>
<dbReference type="SUPFAM" id="SSF46785">
    <property type="entry name" value="Winged helix' DNA-binding domain"/>
    <property type="match status" value="1"/>
</dbReference>
<dbReference type="SMART" id="SM01134">
    <property type="entry name" value="DeoRC"/>
    <property type="match status" value="1"/>
</dbReference>
<dbReference type="PRINTS" id="PR00037">
    <property type="entry name" value="HTHLACR"/>
</dbReference>
<dbReference type="AlphaFoldDB" id="A0A7T4K5E2"/>
<dbReference type="PROSITE" id="PS51000">
    <property type="entry name" value="HTH_DEOR_2"/>
    <property type="match status" value="1"/>
</dbReference>
<dbReference type="InterPro" id="IPR037171">
    <property type="entry name" value="NagB/RpiA_transferase-like"/>
</dbReference>
<evidence type="ECO:0000313" key="5">
    <source>
        <dbReference type="EMBL" id="QQB61840.1"/>
    </source>
</evidence>
<dbReference type="GO" id="GO:0003700">
    <property type="term" value="F:DNA-binding transcription factor activity"/>
    <property type="evidence" value="ECO:0007669"/>
    <property type="project" value="InterPro"/>
</dbReference>
<keyword evidence="3" id="KW-0804">Transcription</keyword>
<dbReference type="SUPFAM" id="SSF100950">
    <property type="entry name" value="NagB/RpiA/CoA transferase-like"/>
    <property type="match status" value="1"/>
</dbReference>
<dbReference type="Pfam" id="PF08220">
    <property type="entry name" value="HTH_DeoR"/>
    <property type="match status" value="1"/>
</dbReference>
<dbReference type="InterPro" id="IPR036388">
    <property type="entry name" value="WH-like_DNA-bd_sf"/>
</dbReference>
<protein>
    <submittedName>
        <fullName evidence="5">DeoR/GlpR transcriptional regulator</fullName>
    </submittedName>
</protein>
<dbReference type="Gene3D" id="3.40.50.1360">
    <property type="match status" value="1"/>
</dbReference>
<sequence length="255" mass="29369">MLKFERQNKILELLNENDSLLVTEMSKIFKCSDETIRRDLKELDKAKLLTRTHGGAFMARKNDKTYPTKIRNILLLNEKTRLSEKVVDFINENDLIFLDSSTTCYQLAKHIISIKMNVTIATNSILIANLCTETKNNIELIMLGGHLRNNNMSTIGMEGLEQIKNYYADKCIISPPKLNIELGIFDNNNYEASIRKAMIDNSSYKILMVDHTKLSDFTNYKICDTDFVDLLITNKSLDEKNKIILDKKNIEYVKA</sequence>
<accession>A0A7T4K5E2</accession>
<evidence type="ECO:0000259" key="4">
    <source>
        <dbReference type="PROSITE" id="PS51000"/>
    </source>
</evidence>
<evidence type="ECO:0000313" key="6">
    <source>
        <dbReference type="Proteomes" id="UP000595276"/>
    </source>
</evidence>
<evidence type="ECO:0000256" key="2">
    <source>
        <dbReference type="ARBA" id="ARBA00023125"/>
    </source>
</evidence>
<dbReference type="EMBL" id="CP066014">
    <property type="protein sequence ID" value="QQB61840.1"/>
    <property type="molecule type" value="Genomic_DNA"/>
</dbReference>
<proteinExistence type="predicted"/>
<dbReference type="Proteomes" id="UP000595276">
    <property type="component" value="Chromosome"/>
</dbReference>
<dbReference type="InterPro" id="IPR036390">
    <property type="entry name" value="WH_DNA-bd_sf"/>
</dbReference>
<dbReference type="SMART" id="SM00420">
    <property type="entry name" value="HTH_DEOR"/>
    <property type="match status" value="1"/>
</dbReference>
<dbReference type="InterPro" id="IPR018356">
    <property type="entry name" value="Tscrpt_reg_HTH_DeoR_CS"/>
</dbReference>
<feature type="domain" description="HTH deoR-type" evidence="4">
    <location>
        <begin position="3"/>
        <end position="58"/>
    </location>
</feature>
<dbReference type="GeneID" id="79022789"/>
<evidence type="ECO:0000256" key="3">
    <source>
        <dbReference type="ARBA" id="ARBA00023163"/>
    </source>
</evidence>
<gene>
    <name evidence="5" type="ORF">I6H45_08555</name>
</gene>
<dbReference type="InterPro" id="IPR014036">
    <property type="entry name" value="DeoR-like_C"/>
</dbReference>
<dbReference type="PROSITE" id="PS00894">
    <property type="entry name" value="HTH_DEOR_1"/>
    <property type="match status" value="1"/>
</dbReference>
<dbReference type="RefSeq" id="WP_004839554.1">
    <property type="nucleotide sequence ID" value="NZ_CP066014.1"/>
</dbReference>
<keyword evidence="2" id="KW-0238">DNA-binding</keyword>
<dbReference type="InterPro" id="IPR001034">
    <property type="entry name" value="DeoR_HTH"/>
</dbReference>
<dbReference type="Gene3D" id="1.10.10.10">
    <property type="entry name" value="Winged helix-like DNA-binding domain superfamily/Winged helix DNA-binding domain"/>
    <property type="match status" value="1"/>
</dbReference>
<dbReference type="InterPro" id="IPR050313">
    <property type="entry name" value="Carb_Metab_HTH_regulators"/>
</dbReference>
<evidence type="ECO:0000256" key="1">
    <source>
        <dbReference type="ARBA" id="ARBA00023015"/>
    </source>
</evidence>
<dbReference type="GO" id="GO:0003677">
    <property type="term" value="F:DNA binding"/>
    <property type="evidence" value="ECO:0007669"/>
    <property type="project" value="UniProtKB-KW"/>
</dbReference>
<dbReference type="PANTHER" id="PTHR30363">
    <property type="entry name" value="HTH-TYPE TRANSCRIPTIONAL REGULATOR SRLR-RELATED"/>
    <property type="match status" value="1"/>
</dbReference>